<reference evidence="5" key="1">
    <citation type="journal article" date="2019" name="Int. J. Syst. Evol. Microbiol.">
        <title>The Global Catalogue of Microorganisms (GCM) 10K type strain sequencing project: providing services to taxonomists for standard genome sequencing and annotation.</title>
        <authorList>
            <consortium name="The Broad Institute Genomics Platform"/>
            <consortium name="The Broad Institute Genome Sequencing Center for Infectious Disease"/>
            <person name="Wu L."/>
            <person name="Ma J."/>
        </authorList>
    </citation>
    <scope>NUCLEOTIDE SEQUENCE [LARGE SCALE GENOMIC DNA]</scope>
    <source>
        <strain evidence="5">NBRC 102520</strain>
    </source>
</reference>
<name>A0ABQ6AR75_9BRAD</name>
<dbReference type="Pfam" id="PF00583">
    <property type="entry name" value="Acetyltransf_1"/>
    <property type="match status" value="1"/>
</dbReference>
<keyword evidence="1" id="KW-0808">Transferase</keyword>
<sequence length="157" mass="17118">MDSPLIVRPALPADLPQLLALYPHLDSTDRIPSLDVAERRLDDLQRYHGSAIFIGIIDDATVASCTLIVIPNLTRGGQPYGLIENVVTHAAFRGRGYGKQLLHAAVAAAWQADCYKVMLMTGSKQPSTLAFYASAGFEQNKTGFQIRRLPPRADAVD</sequence>
<evidence type="ECO:0000259" key="3">
    <source>
        <dbReference type="PROSITE" id="PS51186"/>
    </source>
</evidence>
<accession>A0ABQ6AR75</accession>
<evidence type="ECO:0000313" key="5">
    <source>
        <dbReference type="Proteomes" id="UP001156905"/>
    </source>
</evidence>
<dbReference type="Proteomes" id="UP001156905">
    <property type="component" value="Unassembled WGS sequence"/>
</dbReference>
<proteinExistence type="predicted"/>
<dbReference type="InterPro" id="IPR050832">
    <property type="entry name" value="Bact_Acetyltransf"/>
</dbReference>
<keyword evidence="5" id="KW-1185">Reference proteome</keyword>
<evidence type="ECO:0000256" key="2">
    <source>
        <dbReference type="ARBA" id="ARBA00023315"/>
    </source>
</evidence>
<keyword evidence="2" id="KW-0012">Acyltransferase</keyword>
<dbReference type="CDD" id="cd04301">
    <property type="entry name" value="NAT_SF"/>
    <property type="match status" value="1"/>
</dbReference>
<dbReference type="PANTHER" id="PTHR43877">
    <property type="entry name" value="AMINOALKYLPHOSPHONATE N-ACETYLTRANSFERASE-RELATED-RELATED"/>
    <property type="match status" value="1"/>
</dbReference>
<dbReference type="SUPFAM" id="SSF55729">
    <property type="entry name" value="Acyl-CoA N-acyltransferases (Nat)"/>
    <property type="match status" value="1"/>
</dbReference>
<gene>
    <name evidence="4" type="ORF">GCM10007857_04110</name>
</gene>
<dbReference type="EMBL" id="BSOW01000001">
    <property type="protein sequence ID" value="GLR83701.1"/>
    <property type="molecule type" value="Genomic_DNA"/>
</dbReference>
<feature type="domain" description="N-acetyltransferase" evidence="3">
    <location>
        <begin position="5"/>
        <end position="157"/>
    </location>
</feature>
<evidence type="ECO:0000313" key="4">
    <source>
        <dbReference type="EMBL" id="GLR83701.1"/>
    </source>
</evidence>
<dbReference type="InterPro" id="IPR000182">
    <property type="entry name" value="GNAT_dom"/>
</dbReference>
<organism evidence="4 5">
    <name type="scientific">Bradyrhizobium iriomotense</name>
    <dbReference type="NCBI Taxonomy" id="441950"/>
    <lineage>
        <taxon>Bacteria</taxon>
        <taxon>Pseudomonadati</taxon>
        <taxon>Pseudomonadota</taxon>
        <taxon>Alphaproteobacteria</taxon>
        <taxon>Hyphomicrobiales</taxon>
        <taxon>Nitrobacteraceae</taxon>
        <taxon>Bradyrhizobium</taxon>
    </lineage>
</organism>
<protein>
    <submittedName>
        <fullName evidence="4">Acetyltransferase</fullName>
    </submittedName>
</protein>
<dbReference type="InterPro" id="IPR016181">
    <property type="entry name" value="Acyl_CoA_acyltransferase"/>
</dbReference>
<dbReference type="Gene3D" id="3.40.630.30">
    <property type="match status" value="1"/>
</dbReference>
<dbReference type="PROSITE" id="PS51186">
    <property type="entry name" value="GNAT"/>
    <property type="match status" value="1"/>
</dbReference>
<dbReference type="RefSeq" id="WP_284260451.1">
    <property type="nucleotide sequence ID" value="NZ_BSOW01000001.1"/>
</dbReference>
<evidence type="ECO:0000256" key="1">
    <source>
        <dbReference type="ARBA" id="ARBA00022679"/>
    </source>
</evidence>
<comment type="caution">
    <text evidence="4">The sequence shown here is derived from an EMBL/GenBank/DDBJ whole genome shotgun (WGS) entry which is preliminary data.</text>
</comment>